<gene>
    <name evidence="1" type="ORF">Cha6605_3818</name>
</gene>
<evidence type="ECO:0000313" key="2">
    <source>
        <dbReference type="Proteomes" id="UP000010366"/>
    </source>
</evidence>
<sequence>MIETYLVGTAHPTGTTSLKMWVKRSLKVLLVVFFTVLNAHNFKRVEPLLNFSINC</sequence>
<proteinExistence type="predicted"/>
<dbReference type="KEGG" id="cmp:Cha6605_3818"/>
<dbReference type="STRING" id="1173020.Cha6605_3818"/>
<dbReference type="EMBL" id="CP003600">
    <property type="protein sequence ID" value="AFY94789.1"/>
    <property type="molecule type" value="Genomic_DNA"/>
</dbReference>
<reference evidence="1 2" key="1">
    <citation type="submission" date="2012-05" db="EMBL/GenBank/DDBJ databases">
        <title>Finished chromosome of genome of Chamaesiphon sp. PCC 6605.</title>
        <authorList>
            <consortium name="US DOE Joint Genome Institute"/>
            <person name="Gugger M."/>
            <person name="Coursin T."/>
            <person name="Rippka R."/>
            <person name="Tandeau De Marsac N."/>
            <person name="Huntemann M."/>
            <person name="Wei C.-L."/>
            <person name="Han J."/>
            <person name="Detter J.C."/>
            <person name="Han C."/>
            <person name="Tapia R."/>
            <person name="Chen A."/>
            <person name="Kyrpides N."/>
            <person name="Mavromatis K."/>
            <person name="Markowitz V."/>
            <person name="Szeto E."/>
            <person name="Ivanova N."/>
            <person name="Pagani I."/>
            <person name="Pati A."/>
            <person name="Goodwin L."/>
            <person name="Nordberg H.P."/>
            <person name="Cantor M.N."/>
            <person name="Hua S.X."/>
            <person name="Woyke T."/>
            <person name="Kerfeld C.A."/>
        </authorList>
    </citation>
    <scope>NUCLEOTIDE SEQUENCE [LARGE SCALE GENOMIC DNA]</scope>
    <source>
        <strain evidence="2">ATCC 27169 / PCC 6605</strain>
    </source>
</reference>
<dbReference type="HOGENOM" id="CLU_3023671_0_0_3"/>
<accession>K9UKU0</accession>
<organism evidence="1 2">
    <name type="scientific">Chamaesiphon minutus (strain ATCC 27169 / PCC 6605)</name>
    <dbReference type="NCBI Taxonomy" id="1173020"/>
    <lineage>
        <taxon>Bacteria</taxon>
        <taxon>Bacillati</taxon>
        <taxon>Cyanobacteriota</taxon>
        <taxon>Cyanophyceae</taxon>
        <taxon>Gomontiellales</taxon>
        <taxon>Chamaesiphonaceae</taxon>
        <taxon>Chamaesiphon</taxon>
    </lineage>
</organism>
<dbReference type="AlphaFoldDB" id="K9UKU0"/>
<keyword evidence="2" id="KW-1185">Reference proteome</keyword>
<protein>
    <submittedName>
        <fullName evidence="1">Uncharacterized protein</fullName>
    </submittedName>
</protein>
<name>K9UKU0_CHAP6</name>
<dbReference type="Proteomes" id="UP000010366">
    <property type="component" value="Chromosome"/>
</dbReference>
<evidence type="ECO:0000313" key="1">
    <source>
        <dbReference type="EMBL" id="AFY94789.1"/>
    </source>
</evidence>